<dbReference type="PATRIC" id="fig|937777.3.peg.1716"/>
<keyword evidence="2" id="KW-1185">Reference proteome</keyword>
<organism evidence="1 2">
    <name type="scientific">Deinococcus peraridilitoris (strain DSM 19664 / LMG 22246 / CIP 109416 / KR-200)</name>
    <dbReference type="NCBI Taxonomy" id="937777"/>
    <lineage>
        <taxon>Bacteria</taxon>
        <taxon>Thermotogati</taxon>
        <taxon>Deinococcota</taxon>
        <taxon>Deinococci</taxon>
        <taxon>Deinococcales</taxon>
        <taxon>Deinococcaceae</taxon>
        <taxon>Deinococcus</taxon>
    </lineage>
</organism>
<dbReference type="Proteomes" id="UP000010467">
    <property type="component" value="Chromosome"/>
</dbReference>
<accession>L0A2J8</accession>
<evidence type="ECO:0000313" key="2">
    <source>
        <dbReference type="Proteomes" id="UP000010467"/>
    </source>
</evidence>
<dbReference type="EMBL" id="CP003382">
    <property type="protein sequence ID" value="AFZ67235.1"/>
    <property type="molecule type" value="Genomic_DNA"/>
</dbReference>
<name>L0A2J8_DEIPD</name>
<dbReference type="KEGG" id="dpd:Deipe_1713"/>
<dbReference type="RefSeq" id="WP_015235540.1">
    <property type="nucleotide sequence ID" value="NC_019793.1"/>
</dbReference>
<sequence length="85" mass="9238">MQCVLDFDELLARGSDGAASPIKAEVREFANVEVTELQLDAACLPRLVALARVHWSSQAGNELSFLASETWIVANKLARPRTPTA</sequence>
<protein>
    <submittedName>
        <fullName evidence="1">Uncharacterized protein</fullName>
    </submittedName>
</protein>
<proteinExistence type="predicted"/>
<evidence type="ECO:0000313" key="1">
    <source>
        <dbReference type="EMBL" id="AFZ67235.1"/>
    </source>
</evidence>
<reference evidence="2" key="1">
    <citation type="submission" date="2012-03" db="EMBL/GenBank/DDBJ databases">
        <title>Complete sequence of chromosome of Deinococcus peraridilitoris DSM 19664.</title>
        <authorList>
            <person name="Lucas S."/>
            <person name="Copeland A."/>
            <person name="Lapidus A."/>
            <person name="Glavina del Rio T."/>
            <person name="Dalin E."/>
            <person name="Tice H."/>
            <person name="Bruce D."/>
            <person name="Goodwin L."/>
            <person name="Pitluck S."/>
            <person name="Peters L."/>
            <person name="Mikhailova N."/>
            <person name="Lu M."/>
            <person name="Kyrpides N."/>
            <person name="Mavromatis K."/>
            <person name="Ivanova N."/>
            <person name="Brettin T."/>
            <person name="Detter J.C."/>
            <person name="Han C."/>
            <person name="Larimer F."/>
            <person name="Land M."/>
            <person name="Hauser L."/>
            <person name="Markowitz V."/>
            <person name="Cheng J.-F."/>
            <person name="Hugenholtz P."/>
            <person name="Woyke T."/>
            <person name="Wu D."/>
            <person name="Pukall R."/>
            <person name="Steenblock K."/>
            <person name="Brambilla E."/>
            <person name="Klenk H.-P."/>
            <person name="Eisen J.A."/>
        </authorList>
    </citation>
    <scope>NUCLEOTIDE SEQUENCE [LARGE SCALE GENOMIC DNA]</scope>
    <source>
        <strain evidence="2">DSM 19664 / LMG 22246 / CIP 109416 / KR-200</strain>
    </source>
</reference>
<dbReference type="AlphaFoldDB" id="L0A2J8"/>
<dbReference type="HOGENOM" id="CLU_2507167_0_0_0"/>
<gene>
    <name evidence="1" type="ordered locus">Deipe_1713</name>
</gene>